<dbReference type="AlphaFoldDB" id="A0A1Y3BHG8"/>
<evidence type="ECO:0000313" key="2">
    <source>
        <dbReference type="Proteomes" id="UP000194236"/>
    </source>
</evidence>
<name>A0A1Y3BHG8_EURMA</name>
<organism evidence="1 2">
    <name type="scientific">Euroglyphus maynei</name>
    <name type="common">Mayne's house dust mite</name>
    <dbReference type="NCBI Taxonomy" id="6958"/>
    <lineage>
        <taxon>Eukaryota</taxon>
        <taxon>Metazoa</taxon>
        <taxon>Ecdysozoa</taxon>
        <taxon>Arthropoda</taxon>
        <taxon>Chelicerata</taxon>
        <taxon>Arachnida</taxon>
        <taxon>Acari</taxon>
        <taxon>Acariformes</taxon>
        <taxon>Sarcoptiformes</taxon>
        <taxon>Astigmata</taxon>
        <taxon>Psoroptidia</taxon>
        <taxon>Analgoidea</taxon>
        <taxon>Pyroglyphidae</taxon>
        <taxon>Pyroglyphinae</taxon>
        <taxon>Euroglyphus</taxon>
    </lineage>
</organism>
<reference evidence="1 2" key="1">
    <citation type="submission" date="2017-03" db="EMBL/GenBank/DDBJ databases">
        <title>Genome Survey of Euroglyphus maynei.</title>
        <authorList>
            <person name="Arlian L.G."/>
            <person name="Morgan M.S."/>
            <person name="Rider S.D."/>
        </authorList>
    </citation>
    <scope>NUCLEOTIDE SEQUENCE [LARGE SCALE GENOMIC DNA]</scope>
    <source>
        <strain evidence="1">Arlian Lab</strain>
        <tissue evidence="1">Whole body</tissue>
    </source>
</reference>
<sequence>MLRELVEVESVLQQKCSLLARPYCTSIGLYIVGVLSRYHNYVLASTEDIYQIFDGLWKLVRHVGTPNDCSSAERCIFFYIDDLYSSCAYVLKKYQDIISPISQKIKSMIAIRDENTKGSLNHPCIMMQYLKNPREKVDSIHIRQLNENASDRYSLVFNAIRCITEANDMDYLNELSVLCAELTASCWLLSNEWFDAIQALCNPKCTNDYISLLTQINIGDRSIYDNIAVFVSILVARRCFSLVDLIYRVFIGSLLIPTVESGEETERKARLCCHLILYLFKYYDSPLAASNSAMNSSFASSSRYSLTSPGPLGLSTVAPTLVSGQKSPFNIKYACDRYLLGGALNSLQLELILTLLKAIMRLGKLFLHFQSKLQSTYLFLYKHSL</sequence>
<dbReference type="OrthoDB" id="20828at2759"/>
<dbReference type="Proteomes" id="UP000194236">
    <property type="component" value="Unassembled WGS sequence"/>
</dbReference>
<accession>A0A1Y3BHG8</accession>
<dbReference type="EMBL" id="MUJZ01018435">
    <property type="protein sequence ID" value="OTF80389.1"/>
    <property type="molecule type" value="Genomic_DNA"/>
</dbReference>
<evidence type="ECO:0000313" key="1">
    <source>
        <dbReference type="EMBL" id="OTF80389.1"/>
    </source>
</evidence>
<keyword evidence="2" id="KW-1185">Reference proteome</keyword>
<protein>
    <submittedName>
        <fullName evidence="1">Mediator of RNA polymerase II transcription subunit 12-like protein</fullName>
    </submittedName>
</protein>
<comment type="caution">
    <text evidence="1">The sequence shown here is derived from an EMBL/GenBank/DDBJ whole genome shotgun (WGS) entry which is preliminary data.</text>
</comment>
<gene>
    <name evidence="1" type="ORF">BLA29_006893</name>
</gene>
<proteinExistence type="predicted"/>